<dbReference type="PANTHER" id="PTHR47679">
    <property type="entry name" value="PROTEIN TORNADO 1"/>
    <property type="match status" value="1"/>
</dbReference>
<dbReference type="PANTHER" id="PTHR47679:SF2">
    <property type="entry name" value="C-TERMINAL OF ROC (COR) DOMAIN-CONTAINING PROTEIN"/>
    <property type="match status" value="1"/>
</dbReference>
<sequence>MPEDLTSHVFSKSTVNTPSNLYALCELWDFAGQREFYATHQAFLTSSAVYLVVADMKDDIRKPELSQCFADFQHVGEYVEFWFDSIHCHRTDDERATNGYFHPPILLVFTGKDKYDKADFEKRQTELTYQIDQAFGFRSKFHHLHKKFYLSNLKDTDEEFENLRSEIYKTAKNMDNWGNLFPLKWVLLEHLIEINKNNGKNFINFTEMSKLAKHSDINILNADDLLLFLRFQHTVGNIIFFENIRDLIILNPQWLADAFRCLVSDRVDNSKLYHRCVVFRTKGFGSKCSGIYSKVKQLIEEIKEKYQVKISSKLHFKCSDGDYYKDTFEYDTLTNNQECFCPQHQTAHLSEQIYSPWMDNEVKEIPDRAKINTTQDDQNPGELYNVTM</sequence>
<dbReference type="InterPro" id="IPR032171">
    <property type="entry name" value="COR-A"/>
</dbReference>
<gene>
    <name evidence="3" type="ORF">MEDL_44982</name>
</gene>
<feature type="domain" description="COR" evidence="2">
    <location>
        <begin position="182"/>
        <end position="266"/>
    </location>
</feature>
<evidence type="ECO:0000256" key="1">
    <source>
        <dbReference type="ARBA" id="ARBA00022737"/>
    </source>
</evidence>
<evidence type="ECO:0000259" key="2">
    <source>
        <dbReference type="Pfam" id="PF16095"/>
    </source>
</evidence>
<dbReference type="Pfam" id="PF16095">
    <property type="entry name" value="COR-A"/>
    <property type="match status" value="1"/>
</dbReference>
<evidence type="ECO:0000313" key="3">
    <source>
        <dbReference type="EMBL" id="CAG2232255.1"/>
    </source>
</evidence>
<dbReference type="SUPFAM" id="SSF52540">
    <property type="entry name" value="P-loop containing nucleoside triphosphate hydrolases"/>
    <property type="match status" value="1"/>
</dbReference>
<evidence type="ECO:0000313" key="4">
    <source>
        <dbReference type="Proteomes" id="UP000683360"/>
    </source>
</evidence>
<dbReference type="InterPro" id="IPR036388">
    <property type="entry name" value="WH-like_DNA-bd_sf"/>
</dbReference>
<dbReference type="AlphaFoldDB" id="A0A8S3TR43"/>
<dbReference type="EMBL" id="CAJPWZ010002172">
    <property type="protein sequence ID" value="CAG2232255.1"/>
    <property type="molecule type" value="Genomic_DNA"/>
</dbReference>
<dbReference type="Gene3D" id="3.30.70.1390">
    <property type="entry name" value="ROC domain from the Parkinson's disease-associated leucine-rich repeat kinase 2"/>
    <property type="match status" value="1"/>
</dbReference>
<dbReference type="InterPro" id="IPR027417">
    <property type="entry name" value="P-loop_NTPase"/>
</dbReference>
<dbReference type="Gene3D" id="3.40.50.300">
    <property type="entry name" value="P-loop containing nucleotide triphosphate hydrolases"/>
    <property type="match status" value="1"/>
</dbReference>
<keyword evidence="4" id="KW-1185">Reference proteome</keyword>
<keyword evidence="1" id="KW-0677">Repeat</keyword>
<accession>A0A8S3TR43</accession>
<name>A0A8S3TR43_MYTED</name>
<reference evidence="3" key="1">
    <citation type="submission" date="2021-03" db="EMBL/GenBank/DDBJ databases">
        <authorList>
            <person name="Bekaert M."/>
        </authorList>
    </citation>
    <scope>NUCLEOTIDE SEQUENCE</scope>
</reference>
<dbReference type="Gene3D" id="1.10.10.10">
    <property type="entry name" value="Winged helix-like DNA-binding domain superfamily/Winged helix DNA-binding domain"/>
    <property type="match status" value="1"/>
</dbReference>
<proteinExistence type="predicted"/>
<comment type="caution">
    <text evidence="3">The sequence shown here is derived from an EMBL/GenBank/DDBJ whole genome shotgun (WGS) entry which is preliminary data.</text>
</comment>
<dbReference type="Proteomes" id="UP000683360">
    <property type="component" value="Unassembled WGS sequence"/>
</dbReference>
<protein>
    <recommendedName>
        <fullName evidence="2">COR domain-containing protein</fullName>
    </recommendedName>
</protein>
<dbReference type="OrthoDB" id="5962960at2759"/>
<organism evidence="3 4">
    <name type="scientific">Mytilus edulis</name>
    <name type="common">Blue mussel</name>
    <dbReference type="NCBI Taxonomy" id="6550"/>
    <lineage>
        <taxon>Eukaryota</taxon>
        <taxon>Metazoa</taxon>
        <taxon>Spiralia</taxon>
        <taxon>Lophotrochozoa</taxon>
        <taxon>Mollusca</taxon>
        <taxon>Bivalvia</taxon>
        <taxon>Autobranchia</taxon>
        <taxon>Pteriomorphia</taxon>
        <taxon>Mytilida</taxon>
        <taxon>Mytiloidea</taxon>
        <taxon>Mytilidae</taxon>
        <taxon>Mytilinae</taxon>
        <taxon>Mytilus</taxon>
    </lineage>
</organism>
<dbReference type="Pfam" id="PF08477">
    <property type="entry name" value="Roc"/>
    <property type="match status" value="1"/>
</dbReference>